<dbReference type="EMBL" id="WSQA01000002">
    <property type="protein sequence ID" value="MVZ60999.1"/>
    <property type="molecule type" value="Genomic_DNA"/>
</dbReference>
<organism evidence="1 2">
    <name type="scientific">Sphingobacterium humi</name>
    <dbReference type="NCBI Taxonomy" id="1796905"/>
    <lineage>
        <taxon>Bacteria</taxon>
        <taxon>Pseudomonadati</taxon>
        <taxon>Bacteroidota</taxon>
        <taxon>Sphingobacteriia</taxon>
        <taxon>Sphingobacteriales</taxon>
        <taxon>Sphingobacteriaceae</taxon>
        <taxon>Sphingobacterium</taxon>
    </lineage>
</organism>
<sequence>MTILSKLAGAQGLKDESANILLAQEIVDQQNEAAVAELMAHLQDKKVQNDCIKTLYEIAGRQPEMVKPYFNDFLQALKSKNNRIQWGAMTAIYELSKVAPSEILLHLDELEQAAQSGSVITRDNFLKSLAQLMRHTAYQEPAWKKLIKQLQEAPDNQFAMYAEETAATLPKEYAPPFTALLEKRIVDLPKESQQKRIQKILKKLAKG</sequence>
<dbReference type="RefSeq" id="WP_160367648.1">
    <property type="nucleotide sequence ID" value="NZ_WSQA01000002.1"/>
</dbReference>
<dbReference type="OrthoDB" id="2733362at2"/>
<keyword evidence="2" id="KW-1185">Reference proteome</keyword>
<name>A0A6N8KW95_9SPHI</name>
<evidence type="ECO:0000313" key="1">
    <source>
        <dbReference type="EMBL" id="MVZ60999.1"/>
    </source>
</evidence>
<dbReference type="InterPro" id="IPR016024">
    <property type="entry name" value="ARM-type_fold"/>
</dbReference>
<dbReference type="Gene3D" id="1.25.10.10">
    <property type="entry name" value="Leucine-rich Repeat Variant"/>
    <property type="match status" value="1"/>
</dbReference>
<dbReference type="AlphaFoldDB" id="A0A6N8KW95"/>
<dbReference type="SUPFAM" id="SSF48371">
    <property type="entry name" value="ARM repeat"/>
    <property type="match status" value="1"/>
</dbReference>
<proteinExistence type="predicted"/>
<reference evidence="1 2" key="1">
    <citation type="submission" date="2019-12" db="EMBL/GenBank/DDBJ databases">
        <authorList>
            <person name="Dong K."/>
        </authorList>
    </citation>
    <scope>NUCLEOTIDE SEQUENCE [LARGE SCALE GENOMIC DNA]</scope>
    <source>
        <strain evidence="1 2">JCM 31225</strain>
    </source>
</reference>
<gene>
    <name evidence="1" type="ORF">GQF63_03085</name>
</gene>
<accession>A0A6N8KW95</accession>
<evidence type="ECO:0008006" key="3">
    <source>
        <dbReference type="Google" id="ProtNLM"/>
    </source>
</evidence>
<dbReference type="InterPro" id="IPR011989">
    <property type="entry name" value="ARM-like"/>
</dbReference>
<comment type="caution">
    <text evidence="1">The sequence shown here is derived from an EMBL/GenBank/DDBJ whole genome shotgun (WGS) entry which is preliminary data.</text>
</comment>
<protein>
    <recommendedName>
        <fullName evidence="3">HEAT repeat domain-containing protein</fullName>
    </recommendedName>
</protein>
<evidence type="ECO:0000313" key="2">
    <source>
        <dbReference type="Proteomes" id="UP000435036"/>
    </source>
</evidence>
<dbReference type="Proteomes" id="UP000435036">
    <property type="component" value="Unassembled WGS sequence"/>
</dbReference>